<reference evidence="1" key="2">
    <citation type="submission" date="2020-02" db="EMBL/GenBank/DDBJ databases">
        <authorList>
            <person name="Matsumoto Y."/>
            <person name="Motooka D."/>
            <person name="Nakamura S."/>
        </authorList>
    </citation>
    <scope>NUCLEOTIDE SEQUENCE</scope>
    <source>
        <strain evidence="1">JCM 13671</strain>
    </source>
</reference>
<dbReference type="RefSeq" id="WP_085148559.1">
    <property type="nucleotide sequence ID" value="NZ_AP022612.1"/>
</dbReference>
<protein>
    <submittedName>
        <fullName evidence="1">Uncharacterized protein</fullName>
    </submittedName>
</protein>
<gene>
    <name evidence="1" type="ORF">MCNF_33480</name>
</gene>
<reference evidence="1" key="1">
    <citation type="journal article" date="2019" name="Emerg. Microbes Infect.">
        <title>Comprehensive subspecies identification of 175 nontuberculous mycobacteria species based on 7547 genomic profiles.</title>
        <authorList>
            <person name="Matsumoto Y."/>
            <person name="Kinjo T."/>
            <person name="Motooka D."/>
            <person name="Nabeya D."/>
            <person name="Jung N."/>
            <person name="Uechi K."/>
            <person name="Horii T."/>
            <person name="Iida T."/>
            <person name="Fujita J."/>
            <person name="Nakamura S."/>
        </authorList>
    </citation>
    <scope>NUCLEOTIDE SEQUENCE [LARGE SCALE GENOMIC DNA]</scope>
    <source>
        <strain evidence="1">JCM 13671</strain>
    </source>
</reference>
<dbReference type="EMBL" id="AP022612">
    <property type="protein sequence ID" value="BBZ34743.1"/>
    <property type="molecule type" value="Genomic_DNA"/>
</dbReference>
<proteinExistence type="predicted"/>
<evidence type="ECO:0000313" key="1">
    <source>
        <dbReference type="EMBL" id="BBZ34743.1"/>
    </source>
</evidence>
<accession>A0A7I7Y0Q8</accession>
<keyword evidence="2" id="KW-1185">Reference proteome</keyword>
<dbReference type="OrthoDB" id="4641661at2"/>
<sequence length="59" mass="6902">MAEELATVVVDLRPRLSRRSAEKHSREFVEAMRRHPSFQADTIDLLDRRACVVTPLRLR</sequence>
<organism evidence="1 2">
    <name type="scientific">Mycolicibacterium confluentis</name>
    <dbReference type="NCBI Taxonomy" id="28047"/>
    <lineage>
        <taxon>Bacteria</taxon>
        <taxon>Bacillati</taxon>
        <taxon>Actinomycetota</taxon>
        <taxon>Actinomycetes</taxon>
        <taxon>Mycobacteriales</taxon>
        <taxon>Mycobacteriaceae</taxon>
        <taxon>Mycolicibacterium</taxon>
    </lineage>
</organism>
<name>A0A7I7Y0Q8_9MYCO</name>
<evidence type="ECO:0000313" key="2">
    <source>
        <dbReference type="Proteomes" id="UP000466931"/>
    </source>
</evidence>
<dbReference type="AlphaFoldDB" id="A0A7I7Y0Q8"/>
<dbReference type="Proteomes" id="UP000466931">
    <property type="component" value="Chromosome"/>
</dbReference>